<dbReference type="AlphaFoldDB" id="J9ZF89"/>
<evidence type="ECO:0000313" key="2">
    <source>
        <dbReference type="Proteomes" id="UP000006177"/>
    </source>
</evidence>
<evidence type="ECO:0000313" key="1">
    <source>
        <dbReference type="EMBL" id="AFS54633.1"/>
    </source>
</evidence>
<dbReference type="EMBL" id="CP002919">
    <property type="protein sequence ID" value="AFS54633.1"/>
    <property type="molecule type" value="Genomic_DNA"/>
</dbReference>
<dbReference type="PATRIC" id="fig|1048260.3.peg.2659"/>
<protein>
    <submittedName>
        <fullName evidence="1">Uncharacterized protein</fullName>
    </submittedName>
</protein>
<name>J9ZF89_LEPFM</name>
<gene>
    <name evidence="1" type="ordered locus">LFML04_2444</name>
</gene>
<dbReference type="STRING" id="1048260.LFML04_2444"/>
<organism evidence="1 2">
    <name type="scientific">Leptospirillum ferriphilum (strain ML-04)</name>
    <dbReference type="NCBI Taxonomy" id="1048260"/>
    <lineage>
        <taxon>Bacteria</taxon>
        <taxon>Pseudomonadati</taxon>
        <taxon>Nitrospirota</taxon>
        <taxon>Nitrospiria</taxon>
        <taxon>Nitrospirales</taxon>
        <taxon>Nitrospiraceae</taxon>
        <taxon>Leptospirillum</taxon>
    </lineage>
</organism>
<dbReference type="HOGENOM" id="CLU_3154395_0_0_0"/>
<reference evidence="1 2" key="1">
    <citation type="journal article" date="2011" name="J. Microbiol.">
        <title>Complete genome of Leptospirillum ferriphilum ML-04 provides insight into its physiology and environmental adaptation.</title>
        <authorList>
            <person name="Mi S."/>
            <person name="Song J."/>
            <person name="Lin J."/>
            <person name="Che Y."/>
            <person name="Zheng H."/>
            <person name="Lin J."/>
        </authorList>
    </citation>
    <scope>NUCLEOTIDE SEQUENCE [LARGE SCALE GENOMIC DNA]</scope>
    <source>
        <strain evidence="1 2">ML-04</strain>
    </source>
</reference>
<dbReference type="KEGG" id="lfi:LFML04_2444"/>
<dbReference type="Proteomes" id="UP000006177">
    <property type="component" value="Chromosome"/>
</dbReference>
<accession>J9ZF89</accession>
<proteinExistence type="predicted"/>
<sequence>MGAFLTQADWRAGKKFPRLEERIRKALEEIERDYLPFPEYAIEPEPEL</sequence>